<protein>
    <recommendedName>
        <fullName evidence="3">Copia protein</fullName>
    </recommendedName>
</protein>
<evidence type="ECO:0000313" key="1">
    <source>
        <dbReference type="EMBL" id="GAA0184713.1"/>
    </source>
</evidence>
<evidence type="ECO:0008006" key="3">
    <source>
        <dbReference type="Google" id="ProtNLM"/>
    </source>
</evidence>
<name>A0AAV3RSP7_LITER</name>
<accession>A0AAV3RSP7</accession>
<dbReference type="CDD" id="cd09272">
    <property type="entry name" value="RNase_HI_RT_Ty1"/>
    <property type="match status" value="1"/>
</dbReference>
<organism evidence="1 2">
    <name type="scientific">Lithospermum erythrorhizon</name>
    <name type="common">Purple gromwell</name>
    <name type="synonym">Lithospermum officinale var. erythrorhizon</name>
    <dbReference type="NCBI Taxonomy" id="34254"/>
    <lineage>
        <taxon>Eukaryota</taxon>
        <taxon>Viridiplantae</taxon>
        <taxon>Streptophyta</taxon>
        <taxon>Embryophyta</taxon>
        <taxon>Tracheophyta</taxon>
        <taxon>Spermatophyta</taxon>
        <taxon>Magnoliopsida</taxon>
        <taxon>eudicotyledons</taxon>
        <taxon>Gunneridae</taxon>
        <taxon>Pentapetalae</taxon>
        <taxon>asterids</taxon>
        <taxon>lamiids</taxon>
        <taxon>Boraginales</taxon>
        <taxon>Boraginaceae</taxon>
        <taxon>Boraginoideae</taxon>
        <taxon>Lithospermeae</taxon>
        <taxon>Lithospermum</taxon>
    </lineage>
</organism>
<dbReference type="PANTHER" id="PTHR11439">
    <property type="entry name" value="GAG-POL-RELATED RETROTRANSPOSON"/>
    <property type="match status" value="1"/>
</dbReference>
<dbReference type="AlphaFoldDB" id="A0AAV3RSP7"/>
<dbReference type="PANTHER" id="PTHR11439:SF470">
    <property type="entry name" value="CYSTEINE-RICH RLK (RECEPTOR-LIKE PROTEIN KINASE) 8"/>
    <property type="match status" value="1"/>
</dbReference>
<comment type="caution">
    <text evidence="1">The sequence shown here is derived from an EMBL/GenBank/DDBJ whole genome shotgun (WGS) entry which is preliminary data.</text>
</comment>
<gene>
    <name evidence="1" type="ORF">LIER_32001</name>
</gene>
<reference evidence="1 2" key="1">
    <citation type="submission" date="2024-01" db="EMBL/GenBank/DDBJ databases">
        <title>The complete chloroplast genome sequence of Lithospermum erythrorhizon: insights into the phylogenetic relationship among Boraginaceae species and the maternal lineages of purple gromwells.</title>
        <authorList>
            <person name="Okada T."/>
            <person name="Watanabe K."/>
        </authorList>
    </citation>
    <scope>NUCLEOTIDE SEQUENCE [LARGE SCALE GENOMIC DNA]</scope>
</reference>
<proteinExistence type="predicted"/>
<dbReference type="EMBL" id="BAABME010012102">
    <property type="protein sequence ID" value="GAA0184713.1"/>
    <property type="molecule type" value="Genomic_DNA"/>
</dbReference>
<evidence type="ECO:0000313" key="2">
    <source>
        <dbReference type="Proteomes" id="UP001454036"/>
    </source>
</evidence>
<sequence length="100" mass="11790">MFSVEAEYRSATMATCELRWISYILIDLQQPLALPFPLWCDNQTATHTIENLVFHERTKHIELDCHLIRDYYKEGFLCLAMSRLKNSFRFVHKKLANPGV</sequence>
<keyword evidence="2" id="KW-1185">Reference proteome</keyword>
<dbReference type="Proteomes" id="UP001454036">
    <property type="component" value="Unassembled WGS sequence"/>
</dbReference>